<proteinExistence type="predicted"/>
<dbReference type="Proteomes" id="UP000626148">
    <property type="component" value="Unassembled WGS sequence"/>
</dbReference>
<gene>
    <name evidence="1" type="ORF">GCM10007392_40950</name>
</gene>
<sequence>MEVWSVFAQFRSGLDVRQFYFYDRAAGHEDIVLAEDGDRLWLRDGRWHITRL</sequence>
<protein>
    <submittedName>
        <fullName evidence="1">Uncharacterized protein</fullName>
    </submittedName>
</protein>
<dbReference type="EMBL" id="BMXR01000012">
    <property type="protein sequence ID" value="GGX69074.1"/>
    <property type="molecule type" value="Genomic_DNA"/>
</dbReference>
<reference evidence="1" key="1">
    <citation type="journal article" date="2014" name="Int. J. Syst. Evol. Microbiol.">
        <title>Complete genome sequence of Corynebacterium casei LMG S-19264T (=DSM 44701T), isolated from a smear-ripened cheese.</title>
        <authorList>
            <consortium name="US DOE Joint Genome Institute (JGI-PGF)"/>
            <person name="Walter F."/>
            <person name="Albersmeier A."/>
            <person name="Kalinowski J."/>
            <person name="Ruckert C."/>
        </authorList>
    </citation>
    <scope>NUCLEOTIDE SEQUENCE</scope>
    <source>
        <strain evidence="1">KCTC 22169</strain>
    </source>
</reference>
<reference evidence="1" key="2">
    <citation type="submission" date="2020-09" db="EMBL/GenBank/DDBJ databases">
        <authorList>
            <person name="Sun Q."/>
            <person name="Kim S."/>
        </authorList>
    </citation>
    <scope>NUCLEOTIDE SEQUENCE</scope>
    <source>
        <strain evidence="1">KCTC 22169</strain>
    </source>
</reference>
<name>A0A918KP28_9GAMM</name>
<dbReference type="AlphaFoldDB" id="A0A918KP28"/>
<evidence type="ECO:0000313" key="2">
    <source>
        <dbReference type="Proteomes" id="UP000626148"/>
    </source>
</evidence>
<organism evidence="1 2">
    <name type="scientific">Saccharospirillum salsuginis</name>
    <dbReference type="NCBI Taxonomy" id="418750"/>
    <lineage>
        <taxon>Bacteria</taxon>
        <taxon>Pseudomonadati</taxon>
        <taxon>Pseudomonadota</taxon>
        <taxon>Gammaproteobacteria</taxon>
        <taxon>Oceanospirillales</taxon>
        <taxon>Saccharospirillaceae</taxon>
        <taxon>Saccharospirillum</taxon>
    </lineage>
</organism>
<comment type="caution">
    <text evidence="1">The sequence shown here is derived from an EMBL/GenBank/DDBJ whole genome shotgun (WGS) entry which is preliminary data.</text>
</comment>
<accession>A0A918KP28</accession>
<keyword evidence="2" id="KW-1185">Reference proteome</keyword>
<evidence type="ECO:0000313" key="1">
    <source>
        <dbReference type="EMBL" id="GGX69074.1"/>
    </source>
</evidence>